<reference evidence="2 3" key="1">
    <citation type="journal article" date="2014" name="Genome Announc.">
        <title>Draft Genome Sequence of Marinomonas sp. Strain D104, a Polycyclic Aromatic Hydrocarbon-Degrading Bacterium from the Deep-Sea Sediment of the Arctic Ocean.</title>
        <authorList>
            <person name="Dong C."/>
            <person name="Bai X."/>
            <person name="Lai Q."/>
            <person name="Xie Y."/>
            <person name="Chen X."/>
            <person name="Shao Z."/>
        </authorList>
    </citation>
    <scope>NUCLEOTIDE SEQUENCE [LARGE SCALE GENOMIC DNA]</scope>
    <source>
        <strain evidence="2 3">D104</strain>
    </source>
</reference>
<dbReference type="Proteomes" id="UP000018857">
    <property type="component" value="Unassembled WGS sequence"/>
</dbReference>
<dbReference type="EMBL" id="AYOZ01000032">
    <property type="protein sequence ID" value="ETI59455.1"/>
    <property type="molecule type" value="Genomic_DNA"/>
</dbReference>
<keyword evidence="1" id="KW-0472">Membrane</keyword>
<evidence type="ECO:0000256" key="1">
    <source>
        <dbReference type="SAM" id="Phobius"/>
    </source>
</evidence>
<comment type="caution">
    <text evidence="2">The sequence shown here is derived from an EMBL/GenBank/DDBJ whole genome shotgun (WGS) entry which is preliminary data.</text>
</comment>
<dbReference type="AlphaFoldDB" id="W1RRS2"/>
<keyword evidence="3" id="KW-1185">Reference proteome</keyword>
<keyword evidence="1" id="KW-0812">Transmembrane</keyword>
<evidence type="ECO:0000313" key="2">
    <source>
        <dbReference type="EMBL" id="ETI59455.1"/>
    </source>
</evidence>
<proteinExistence type="predicted"/>
<evidence type="ECO:0000313" key="3">
    <source>
        <dbReference type="Proteomes" id="UP000018857"/>
    </source>
</evidence>
<dbReference type="PATRIC" id="fig|1208321.3.peg.2414"/>
<accession>W1RRS2</accession>
<name>W1RRS2_9GAMM</name>
<gene>
    <name evidence="2" type="ORF">D104_12165</name>
</gene>
<feature type="transmembrane region" description="Helical" evidence="1">
    <location>
        <begin position="40"/>
        <end position="62"/>
    </location>
</feature>
<feature type="transmembrane region" description="Helical" evidence="1">
    <location>
        <begin position="7"/>
        <end position="28"/>
    </location>
</feature>
<sequence length="75" mass="9075">MKNEQFFILFGAAFFKTLVFNVIFLTFFDFSLFYDFFRFFLPLFLKLFALSSITVSTAFFAFEKRNKIKKSIKKY</sequence>
<keyword evidence="1" id="KW-1133">Transmembrane helix</keyword>
<protein>
    <submittedName>
        <fullName evidence="2">Uncharacterized protein</fullName>
    </submittedName>
</protein>
<organism evidence="2 3">
    <name type="scientific">Marinomonas profundimaris</name>
    <dbReference type="NCBI Taxonomy" id="1208321"/>
    <lineage>
        <taxon>Bacteria</taxon>
        <taxon>Pseudomonadati</taxon>
        <taxon>Pseudomonadota</taxon>
        <taxon>Gammaproteobacteria</taxon>
        <taxon>Oceanospirillales</taxon>
        <taxon>Oceanospirillaceae</taxon>
        <taxon>Marinomonas</taxon>
    </lineage>
</organism>